<dbReference type="AlphaFoldDB" id="A0A5J5ILV2"/>
<dbReference type="Pfam" id="PF13568">
    <property type="entry name" value="OMP_b-brl_2"/>
    <property type="match status" value="1"/>
</dbReference>
<dbReference type="InterPro" id="IPR025665">
    <property type="entry name" value="Beta-barrel_OMP_2"/>
</dbReference>
<evidence type="ECO:0000313" key="3">
    <source>
        <dbReference type="Proteomes" id="UP000326903"/>
    </source>
</evidence>
<sequence>MKKLLMIAMLSGTITLAKSQVYVQGGVNLANITQTKSGETQDNNMLTTFNAGILGRFNLSKPVDLESGLLLQGRGAKANTYFSGSTDDNYVKSKFNPLYLEVPLNVIVRLPIQKDMNVFLNAGPYAAMGFAGKSKTESKILGATSTSSENIKFSNDNPFTSQQDDAAYNKIKRFDFGLNFGGGLDLGKVLLKLNYGFGITKINSTQSNNSADNKNKYRTLSISLGIPLS</sequence>
<gene>
    <name evidence="2" type="ORF">FW778_07970</name>
</gene>
<evidence type="ECO:0000259" key="1">
    <source>
        <dbReference type="Pfam" id="PF13568"/>
    </source>
</evidence>
<keyword evidence="3" id="KW-1185">Reference proteome</keyword>
<dbReference type="Proteomes" id="UP000326903">
    <property type="component" value="Unassembled WGS sequence"/>
</dbReference>
<accession>A0A5J5ILV2</accession>
<evidence type="ECO:0000313" key="2">
    <source>
        <dbReference type="EMBL" id="KAA9041939.1"/>
    </source>
</evidence>
<name>A0A5J5ILV2_9BACT</name>
<dbReference type="EMBL" id="VYQF01000001">
    <property type="protein sequence ID" value="KAA9041939.1"/>
    <property type="molecule type" value="Genomic_DNA"/>
</dbReference>
<reference evidence="2 3" key="1">
    <citation type="submission" date="2019-09" db="EMBL/GenBank/DDBJ databases">
        <title>Draft genome sequence of Ginsengibacter sp. BR5-29.</title>
        <authorList>
            <person name="Im W.-T."/>
        </authorList>
    </citation>
    <scope>NUCLEOTIDE SEQUENCE [LARGE SCALE GENOMIC DNA]</scope>
    <source>
        <strain evidence="2 3">BR5-29</strain>
    </source>
</reference>
<feature type="domain" description="Outer membrane protein beta-barrel" evidence="1">
    <location>
        <begin position="19"/>
        <end position="202"/>
    </location>
</feature>
<proteinExistence type="predicted"/>
<organism evidence="2 3">
    <name type="scientific">Ginsengibacter hankyongi</name>
    <dbReference type="NCBI Taxonomy" id="2607284"/>
    <lineage>
        <taxon>Bacteria</taxon>
        <taxon>Pseudomonadati</taxon>
        <taxon>Bacteroidota</taxon>
        <taxon>Chitinophagia</taxon>
        <taxon>Chitinophagales</taxon>
        <taxon>Chitinophagaceae</taxon>
        <taxon>Ginsengibacter</taxon>
    </lineage>
</organism>
<protein>
    <submittedName>
        <fullName evidence="2">PorT family protein</fullName>
    </submittedName>
</protein>
<comment type="caution">
    <text evidence="2">The sequence shown here is derived from an EMBL/GenBank/DDBJ whole genome shotgun (WGS) entry which is preliminary data.</text>
</comment>
<dbReference type="RefSeq" id="WP_150414068.1">
    <property type="nucleotide sequence ID" value="NZ_VYQF01000001.1"/>
</dbReference>